<dbReference type="SUPFAM" id="SSF52980">
    <property type="entry name" value="Restriction endonuclease-like"/>
    <property type="match status" value="1"/>
</dbReference>
<evidence type="ECO:0000256" key="7">
    <source>
        <dbReference type="SAM" id="MobiDB-lite"/>
    </source>
</evidence>
<keyword evidence="3" id="KW-0227">DNA damage</keyword>
<evidence type="ECO:0000256" key="1">
    <source>
        <dbReference type="ARBA" id="ARBA00022722"/>
    </source>
</evidence>
<dbReference type="InterPro" id="IPR011335">
    <property type="entry name" value="Restrct_endonuc-II-like"/>
</dbReference>
<dbReference type="GO" id="GO:0004519">
    <property type="term" value="F:endonuclease activity"/>
    <property type="evidence" value="ECO:0007669"/>
    <property type="project" value="UniProtKB-KW"/>
</dbReference>
<evidence type="ECO:0000256" key="3">
    <source>
        <dbReference type="ARBA" id="ARBA00022763"/>
    </source>
</evidence>
<keyword evidence="5" id="KW-0234">DNA repair</keyword>
<dbReference type="RefSeq" id="WP_200815352.1">
    <property type="nucleotide sequence ID" value="NZ_FZQA01000005.1"/>
</dbReference>
<name>A0A239PXI5_9PROT</name>
<keyword evidence="2 8" id="KW-0255">Endonuclease</keyword>
<dbReference type="AlphaFoldDB" id="A0A239PXI5"/>
<comment type="similarity">
    <text evidence="6">Belongs to the Vsr family.</text>
</comment>
<sequence>MTRVSPSSHDASRRMARVRQKGTRAEIDLRRALHAKGLRYRLHVPLLTKPRRVADIVFPSARLAVFVDGCFWHGCPEHASWPKSNADFWREKIETNRSRDADTDRRLTALGWETVRIWEHEDATQAANRIAGLVDARRKNRAHLCR</sequence>
<reference evidence="8 9" key="1">
    <citation type="submission" date="2017-07" db="EMBL/GenBank/DDBJ databases">
        <authorList>
            <person name="Sun Z.S."/>
            <person name="Albrecht U."/>
            <person name="Echele G."/>
            <person name="Lee C.C."/>
        </authorList>
    </citation>
    <scope>NUCLEOTIDE SEQUENCE [LARGE SCALE GENOMIC DNA]</scope>
    <source>
        <strain evidence="8 9">CGMCC 1.12710</strain>
    </source>
</reference>
<dbReference type="Pfam" id="PF03852">
    <property type="entry name" value="Vsr"/>
    <property type="match status" value="1"/>
</dbReference>
<evidence type="ECO:0000256" key="4">
    <source>
        <dbReference type="ARBA" id="ARBA00022801"/>
    </source>
</evidence>
<evidence type="ECO:0000256" key="6">
    <source>
        <dbReference type="ARBA" id="ARBA00029466"/>
    </source>
</evidence>
<proteinExistence type="inferred from homology"/>
<keyword evidence="9" id="KW-1185">Reference proteome</keyword>
<dbReference type="NCBIfam" id="TIGR00632">
    <property type="entry name" value="vsr"/>
    <property type="match status" value="1"/>
</dbReference>
<protein>
    <submittedName>
        <fullName evidence="8">T/G mismatch-specific endonuclease</fullName>
    </submittedName>
</protein>
<dbReference type="EMBL" id="FZQA01000005">
    <property type="protein sequence ID" value="SNT74743.1"/>
    <property type="molecule type" value="Genomic_DNA"/>
</dbReference>
<evidence type="ECO:0000313" key="9">
    <source>
        <dbReference type="Proteomes" id="UP000198346"/>
    </source>
</evidence>
<dbReference type="InterPro" id="IPR004603">
    <property type="entry name" value="DNA_mismatch_endonuc_vsr"/>
</dbReference>
<dbReference type="GO" id="GO:0016787">
    <property type="term" value="F:hydrolase activity"/>
    <property type="evidence" value="ECO:0007669"/>
    <property type="project" value="UniProtKB-KW"/>
</dbReference>
<dbReference type="GO" id="GO:0006298">
    <property type="term" value="P:mismatch repair"/>
    <property type="evidence" value="ECO:0007669"/>
    <property type="project" value="InterPro"/>
</dbReference>
<evidence type="ECO:0000256" key="5">
    <source>
        <dbReference type="ARBA" id="ARBA00023204"/>
    </source>
</evidence>
<dbReference type="Gene3D" id="3.40.960.10">
    <property type="entry name" value="VSR Endonuclease"/>
    <property type="match status" value="1"/>
</dbReference>
<dbReference type="CDD" id="cd00221">
    <property type="entry name" value="Vsr"/>
    <property type="match status" value="1"/>
</dbReference>
<evidence type="ECO:0000256" key="2">
    <source>
        <dbReference type="ARBA" id="ARBA00022759"/>
    </source>
</evidence>
<gene>
    <name evidence="8" type="ORF">SAMN06297382_2338</name>
</gene>
<keyword evidence="1" id="KW-0540">Nuclease</keyword>
<evidence type="ECO:0000313" key="8">
    <source>
        <dbReference type="EMBL" id="SNT74743.1"/>
    </source>
</evidence>
<dbReference type="Proteomes" id="UP000198346">
    <property type="component" value="Unassembled WGS sequence"/>
</dbReference>
<feature type="region of interest" description="Disordered" evidence="7">
    <location>
        <begin position="1"/>
        <end position="21"/>
    </location>
</feature>
<keyword evidence="4" id="KW-0378">Hydrolase</keyword>
<accession>A0A239PXI5</accession>
<organism evidence="8 9">
    <name type="scientific">Amphiplicatus metriothermophilus</name>
    <dbReference type="NCBI Taxonomy" id="1519374"/>
    <lineage>
        <taxon>Bacteria</taxon>
        <taxon>Pseudomonadati</taxon>
        <taxon>Pseudomonadota</taxon>
        <taxon>Alphaproteobacteria</taxon>
        <taxon>Parvularculales</taxon>
        <taxon>Parvularculaceae</taxon>
        <taxon>Amphiplicatus</taxon>
    </lineage>
</organism>